<feature type="compositionally biased region" description="Low complexity" evidence="1">
    <location>
        <begin position="726"/>
        <end position="740"/>
    </location>
</feature>
<dbReference type="STRING" id="1442369.A0A0D2GWJ2"/>
<name>A0A0D2GWJ2_9EURO</name>
<evidence type="ECO:0000313" key="3">
    <source>
        <dbReference type="EMBL" id="KIX02588.1"/>
    </source>
</evidence>
<evidence type="ECO:0000259" key="2">
    <source>
        <dbReference type="PROSITE" id="PS50181"/>
    </source>
</evidence>
<protein>
    <recommendedName>
        <fullName evidence="2">F-box domain-containing protein</fullName>
    </recommendedName>
</protein>
<evidence type="ECO:0000313" key="4">
    <source>
        <dbReference type="Proteomes" id="UP000053617"/>
    </source>
</evidence>
<dbReference type="OrthoDB" id="6058203at2759"/>
<dbReference type="EMBL" id="KN847480">
    <property type="protein sequence ID" value="KIX02588.1"/>
    <property type="molecule type" value="Genomic_DNA"/>
</dbReference>
<feature type="compositionally biased region" description="Polar residues" evidence="1">
    <location>
        <begin position="882"/>
        <end position="900"/>
    </location>
</feature>
<reference evidence="3 4" key="1">
    <citation type="submission" date="2015-01" db="EMBL/GenBank/DDBJ databases">
        <title>The Genome Sequence of Rhinocladiella mackenzie CBS 650.93.</title>
        <authorList>
            <consortium name="The Broad Institute Genomics Platform"/>
            <person name="Cuomo C."/>
            <person name="de Hoog S."/>
            <person name="Gorbushina A."/>
            <person name="Stielow B."/>
            <person name="Teixiera M."/>
            <person name="Abouelleil A."/>
            <person name="Chapman S.B."/>
            <person name="Priest M."/>
            <person name="Young S.K."/>
            <person name="Wortman J."/>
            <person name="Nusbaum C."/>
            <person name="Birren B."/>
        </authorList>
    </citation>
    <scope>NUCLEOTIDE SEQUENCE [LARGE SCALE GENOMIC DNA]</scope>
    <source>
        <strain evidence="3 4">CBS 650.93</strain>
    </source>
</reference>
<dbReference type="HOGENOM" id="CLU_284537_0_0_1"/>
<feature type="region of interest" description="Disordered" evidence="1">
    <location>
        <begin position="787"/>
        <end position="836"/>
    </location>
</feature>
<feature type="region of interest" description="Disordered" evidence="1">
    <location>
        <begin position="848"/>
        <end position="934"/>
    </location>
</feature>
<feature type="compositionally biased region" description="Basic and acidic residues" evidence="1">
    <location>
        <begin position="792"/>
        <end position="802"/>
    </location>
</feature>
<feature type="compositionally biased region" description="Basic and acidic residues" evidence="1">
    <location>
        <begin position="965"/>
        <end position="996"/>
    </location>
</feature>
<feature type="compositionally biased region" description="Basic and acidic residues" evidence="1">
    <location>
        <begin position="558"/>
        <end position="574"/>
    </location>
</feature>
<feature type="region of interest" description="Disordered" evidence="1">
    <location>
        <begin position="632"/>
        <end position="740"/>
    </location>
</feature>
<organism evidence="3 4">
    <name type="scientific">Rhinocladiella mackenziei CBS 650.93</name>
    <dbReference type="NCBI Taxonomy" id="1442369"/>
    <lineage>
        <taxon>Eukaryota</taxon>
        <taxon>Fungi</taxon>
        <taxon>Dikarya</taxon>
        <taxon>Ascomycota</taxon>
        <taxon>Pezizomycotina</taxon>
        <taxon>Eurotiomycetes</taxon>
        <taxon>Chaetothyriomycetidae</taxon>
        <taxon>Chaetothyriales</taxon>
        <taxon>Herpotrichiellaceae</taxon>
        <taxon>Rhinocladiella</taxon>
    </lineage>
</organism>
<feature type="region of interest" description="Disordered" evidence="1">
    <location>
        <begin position="946"/>
        <end position="1039"/>
    </location>
</feature>
<dbReference type="InterPro" id="IPR001810">
    <property type="entry name" value="F-box_dom"/>
</dbReference>
<dbReference type="PROSITE" id="PS50181">
    <property type="entry name" value="FBOX"/>
    <property type="match status" value="1"/>
</dbReference>
<dbReference type="RefSeq" id="XP_013269724.1">
    <property type="nucleotide sequence ID" value="XM_013414270.1"/>
</dbReference>
<keyword evidence="4" id="KW-1185">Reference proteome</keyword>
<proteinExistence type="predicted"/>
<gene>
    <name evidence="3" type="ORF">Z518_08529</name>
</gene>
<feature type="region of interest" description="Disordered" evidence="1">
    <location>
        <begin position="518"/>
        <end position="574"/>
    </location>
</feature>
<feature type="compositionally biased region" description="Basic and acidic residues" evidence="1">
    <location>
        <begin position="809"/>
        <end position="834"/>
    </location>
</feature>
<evidence type="ECO:0000256" key="1">
    <source>
        <dbReference type="SAM" id="MobiDB-lite"/>
    </source>
</evidence>
<dbReference type="GeneID" id="25296600"/>
<dbReference type="Proteomes" id="UP000053617">
    <property type="component" value="Unassembled WGS sequence"/>
</dbReference>
<dbReference type="AlphaFoldDB" id="A0A0D2GWJ2"/>
<sequence>MDWPGSEALTLNSLPAEILQQIFYLCTTPSFLQLIQSNHRLFSLASQSREVLVHHLHHVPGLKLGLDDTSIPTSELFLLFRQRAAAHLFGTNLTADCRNYRFRRGGVLDPHASCLSSDCDGNNDVSLVLKNSSRVCLYRSLDKVHDVIESPYADGRARVIQVVHKSYLISVLYAWTPAERDPPGATSSSKPTVKETTHQIITGQISAQDGTAKAPTPNKGSVRYHLLHYNKYFSDRPIFYAIPTHKSCYHKVLAPVHLAVHSSMLCAILWDLPDRSTPTSHASILLYSPDVASQKGNSMYRITVIYPFDHVATVSRGDTGETRESGDFTDYGGSDEVYTNTYSPELAPGQDQRLLHAGMKPRAISFFKWGRRLLLYAPGAVTPYTTLMTNEIVRYRQIDPNRVPGSHPMDHVRLVESMATHVRRTNITSIYSHRFTLDLPFFSRHEITLRPGLPGTDNEACETECITSFLCLGNTTLLPATIPRHIAHDSDGLRNMTGPQVLTIVQIRRRRPYDQCHHVESRDDFPVLPPPPPRRLQRIFDDYPNPDNNPDGDDDDENAGHHDDAGIDDRDRDELDSTDVRVVARLWGWNPQSTTLTGLDTVSVSPMGERIAVAQWDRVLIYALDPAALCEEGGDEGSRSENDGGSIIESEAGSEDASDAWVSHSSILGPPVEEVVDGSADPYGATTHTEDDDDDTHAAQGEPQAPSTMPQNPTPAPSVPQSTTHPSAPKPAFSTTSTSASTSQLMNFYHRVDDDMLGGWVVELKPIVLKMDGGAIVRRMIWGNGPSGPGNERLHSNDDHTEGVTIQENQEKREREKKDGKDEEETNGKAKEMENIDFIVHRGQHSFSSIKPIEPGIGHVETVPTTENEGNSGPPEDPRGSEPTTSNEPRISTTDGSSAILSGAKFISTDSVPTVAPETTPPAPFSDSKLTGQIKHIARPPEYFVKDTFADIPSSSPSPGLEEPDWGKGKEPELADESDRKDDLKHEQGMDLDEHSSPPPIEPSHPLKETTPLEKVVSTQSVPKAPPPPKRERRKRVTENELTILTDRGVQVWDLSVWGKRRQIHCELAGDDVLQ</sequence>
<accession>A0A0D2GWJ2</accession>
<dbReference type="VEuPathDB" id="FungiDB:Z518_08529"/>
<feature type="domain" description="F-box" evidence="2">
    <location>
        <begin position="8"/>
        <end position="56"/>
    </location>
</feature>